<dbReference type="GO" id="GO:0060003">
    <property type="term" value="P:copper ion export"/>
    <property type="evidence" value="ECO:0007669"/>
    <property type="project" value="TreeGrafter"/>
</dbReference>
<evidence type="ECO:0000256" key="2">
    <source>
        <dbReference type="ARBA" id="ARBA00022448"/>
    </source>
</evidence>
<keyword evidence="2" id="KW-0813">Transport</keyword>
<dbReference type="EMBL" id="LSTR01000028">
    <property type="protein sequence ID" value="OAH44684.1"/>
    <property type="molecule type" value="Genomic_DNA"/>
</dbReference>
<dbReference type="InterPro" id="IPR058790">
    <property type="entry name" value="BSH_CusB"/>
</dbReference>
<dbReference type="Gene3D" id="2.40.30.170">
    <property type="match status" value="1"/>
</dbReference>
<evidence type="ECO:0000313" key="11">
    <source>
        <dbReference type="EMBL" id="OAH44684.1"/>
    </source>
</evidence>
<proteinExistence type="inferred from homology"/>
<evidence type="ECO:0000256" key="4">
    <source>
        <dbReference type="ARBA" id="ARBA00023065"/>
    </source>
</evidence>
<feature type="transmembrane region" description="Helical" evidence="5">
    <location>
        <begin position="12"/>
        <end position="31"/>
    </location>
</feature>
<evidence type="ECO:0000259" key="8">
    <source>
        <dbReference type="Pfam" id="PF25919"/>
    </source>
</evidence>
<evidence type="ECO:0000256" key="1">
    <source>
        <dbReference type="ARBA" id="ARBA00009477"/>
    </source>
</evidence>
<dbReference type="PANTHER" id="PTHR30097:SF15">
    <property type="entry name" value="CATION EFFLUX SYSTEM PROTEIN CUSB"/>
    <property type="match status" value="1"/>
</dbReference>
<dbReference type="Pfam" id="PF25919">
    <property type="entry name" value="BSH_CusB"/>
    <property type="match status" value="1"/>
</dbReference>
<evidence type="ECO:0000256" key="3">
    <source>
        <dbReference type="ARBA" id="ARBA00022729"/>
    </source>
</evidence>
<evidence type="ECO:0000313" key="12">
    <source>
        <dbReference type="Proteomes" id="UP000077262"/>
    </source>
</evidence>
<dbReference type="InterPro" id="IPR058791">
    <property type="entry name" value="3HB_CusB"/>
</dbReference>
<dbReference type="PANTHER" id="PTHR30097">
    <property type="entry name" value="CATION EFFLUX SYSTEM PROTEIN CUSB"/>
    <property type="match status" value="1"/>
</dbReference>
<comment type="similarity">
    <text evidence="1">Belongs to the membrane fusion protein (MFP) (TC 8.A.1) family.</text>
</comment>
<evidence type="ECO:0000256" key="5">
    <source>
        <dbReference type="SAM" id="Phobius"/>
    </source>
</evidence>
<dbReference type="OrthoDB" id="9806939at2"/>
<dbReference type="Pfam" id="PF25954">
    <property type="entry name" value="Beta-barrel_RND_2"/>
    <property type="match status" value="1"/>
</dbReference>
<feature type="domain" description="CusB-like three alpha-helical bundle" evidence="7">
    <location>
        <begin position="172"/>
        <end position="219"/>
    </location>
</feature>
<dbReference type="Pfam" id="PF11604">
    <property type="entry name" value="CusF_Ec"/>
    <property type="match status" value="1"/>
</dbReference>
<dbReference type="Gene3D" id="2.40.50.100">
    <property type="match status" value="1"/>
</dbReference>
<gene>
    <name evidence="11" type="ORF">AX777_20665</name>
</gene>
<dbReference type="InterPro" id="IPR051909">
    <property type="entry name" value="MFP_Cation_Efflux"/>
</dbReference>
<dbReference type="Pfam" id="PF25869">
    <property type="entry name" value="3HB_CusB"/>
    <property type="match status" value="1"/>
</dbReference>
<dbReference type="InterPro" id="IPR042230">
    <property type="entry name" value="CusF_sf"/>
</dbReference>
<evidence type="ECO:0000259" key="7">
    <source>
        <dbReference type="Pfam" id="PF25869"/>
    </source>
</evidence>
<dbReference type="GO" id="GO:0015679">
    <property type="term" value="P:plasma membrane copper ion transport"/>
    <property type="evidence" value="ECO:0007669"/>
    <property type="project" value="TreeGrafter"/>
</dbReference>
<keyword evidence="5" id="KW-0812">Transmembrane</keyword>
<dbReference type="SUPFAM" id="SSF111369">
    <property type="entry name" value="HlyD-like secretion proteins"/>
    <property type="match status" value="1"/>
</dbReference>
<feature type="domain" description="Heavy metal binding" evidence="6">
    <location>
        <begin position="55"/>
        <end position="81"/>
    </location>
</feature>
<accession>A0A177JUU1</accession>
<organism evidence="11 12">
    <name type="scientific">Sphingobium yanoikuyae</name>
    <name type="common">Sphingomonas yanoikuyae</name>
    <dbReference type="NCBI Taxonomy" id="13690"/>
    <lineage>
        <taxon>Bacteria</taxon>
        <taxon>Pseudomonadati</taxon>
        <taxon>Pseudomonadota</taxon>
        <taxon>Alphaproteobacteria</taxon>
        <taxon>Sphingomonadales</taxon>
        <taxon>Sphingomonadaceae</taxon>
        <taxon>Sphingobium</taxon>
    </lineage>
</organism>
<dbReference type="GO" id="GO:0030288">
    <property type="term" value="C:outer membrane-bounded periplasmic space"/>
    <property type="evidence" value="ECO:0007669"/>
    <property type="project" value="TreeGrafter"/>
</dbReference>
<keyword evidence="3" id="KW-0732">Signal</keyword>
<dbReference type="Gene3D" id="6.10.140.730">
    <property type="match status" value="1"/>
</dbReference>
<dbReference type="GO" id="GO:0022857">
    <property type="term" value="F:transmembrane transporter activity"/>
    <property type="evidence" value="ECO:0007669"/>
    <property type="project" value="InterPro"/>
</dbReference>
<sequence>MTPTDLIPRTPVGRAVILAILASGAIGFGVARLTEQAPPAASSSSAATDERKILYWYDPMTPTAHFDKPGKSPFMDMQLVPRYADGAGGNTDAAPAVSIDSAQLQRLGARIVAAERGPLPSGITATGSLDFNQRDVAVVQARSGGFVQRVYARAPNDIVAAGAPIADLLVPEWGGAQAEYLAVRRTGDAALAQAARQRLALLGMPPSMIAAVDRSGRPRNVMTITTPVGGVIKTLNVHAGMTLAQGQTLAEVNGLGTVWLNAAVPEANSARLRIGAPARASFAGFPGETFTGRVTAVLPQADMASHTLTVRIELPNRGGRLLPGMFATVTLGDGMREALLVPSEALIRTGTRTLVMLAGDGGRFRPAEVQSGAEAGGRTEILAGLSEGEKVVASGQFLIDSEASLSGIAARPIGGASTEAPAGKAATVYETTGRIEQIAAGSITLSHQPVPALGWPAMTMSFALPNPVLAKGLKTGDQVRFGFDQPPSGPTIRRMTKVVGQ</sequence>
<dbReference type="RefSeq" id="WP_063976384.1">
    <property type="nucleotide sequence ID" value="NZ_LSTR01000028.1"/>
</dbReference>
<keyword evidence="5" id="KW-0472">Membrane</keyword>
<feature type="domain" description="CusB-like barrel-sandwich hybrid" evidence="8">
    <location>
        <begin position="136"/>
        <end position="253"/>
    </location>
</feature>
<dbReference type="FunFam" id="2.40.30.170:FF:000010">
    <property type="entry name" value="Efflux RND transporter periplasmic adaptor subunit"/>
    <property type="match status" value="1"/>
</dbReference>
<dbReference type="AlphaFoldDB" id="A0A177JUU1"/>
<dbReference type="InterPro" id="IPR045800">
    <property type="entry name" value="HMBD"/>
</dbReference>
<dbReference type="GO" id="GO:0046914">
    <property type="term" value="F:transition metal ion binding"/>
    <property type="evidence" value="ECO:0007669"/>
    <property type="project" value="TreeGrafter"/>
</dbReference>
<protein>
    <submittedName>
        <fullName evidence="11">Efflux transporter periplasmic adaptor subunit</fullName>
    </submittedName>
</protein>
<dbReference type="Pfam" id="PF19335">
    <property type="entry name" value="HMBD"/>
    <property type="match status" value="1"/>
</dbReference>
<keyword evidence="5" id="KW-1133">Transmembrane helix</keyword>
<dbReference type="Gene3D" id="2.40.420.20">
    <property type="match status" value="1"/>
</dbReference>
<evidence type="ECO:0000259" key="9">
    <source>
        <dbReference type="Pfam" id="PF25954"/>
    </source>
</evidence>
<name>A0A177JUU1_SPHYA</name>
<dbReference type="Pfam" id="PF25975">
    <property type="entry name" value="CzcB_C"/>
    <property type="match status" value="1"/>
</dbReference>
<dbReference type="InterPro" id="IPR058792">
    <property type="entry name" value="Beta-barrel_RND_2"/>
</dbReference>
<feature type="domain" description="CusB-like beta-barrel" evidence="9">
    <location>
        <begin position="257"/>
        <end position="333"/>
    </location>
</feature>
<dbReference type="FunFam" id="2.40.420.20:FF:000003">
    <property type="entry name" value="Cation efflux system protein cusB"/>
    <property type="match status" value="1"/>
</dbReference>
<feature type="domain" description="CzcB-like C-terminal circularly permuted SH3-like" evidence="10">
    <location>
        <begin position="340"/>
        <end position="399"/>
    </location>
</feature>
<dbReference type="InterPro" id="IPR006143">
    <property type="entry name" value="RND_pump_MFP"/>
</dbReference>
<dbReference type="Proteomes" id="UP000077262">
    <property type="component" value="Unassembled WGS sequence"/>
</dbReference>
<dbReference type="GO" id="GO:0016020">
    <property type="term" value="C:membrane"/>
    <property type="evidence" value="ECO:0007669"/>
    <property type="project" value="InterPro"/>
</dbReference>
<dbReference type="InterPro" id="IPR021647">
    <property type="entry name" value="CusF_Ec"/>
</dbReference>
<dbReference type="NCBIfam" id="TIGR01730">
    <property type="entry name" value="RND_mfp"/>
    <property type="match status" value="1"/>
</dbReference>
<reference evidence="11 12" key="1">
    <citation type="submission" date="2016-02" db="EMBL/GenBank/DDBJ databases">
        <authorList>
            <person name="Wen L."/>
            <person name="He K."/>
            <person name="Yang H."/>
        </authorList>
    </citation>
    <scope>NUCLEOTIDE SEQUENCE [LARGE SCALE GENOMIC DNA]</scope>
    <source>
        <strain evidence="11 12">CD09_2</strain>
    </source>
</reference>
<dbReference type="Gene3D" id="2.40.50.320">
    <property type="entry name" value="Copper binding periplasmic protein CusF"/>
    <property type="match status" value="1"/>
</dbReference>
<evidence type="ECO:0000259" key="6">
    <source>
        <dbReference type="Pfam" id="PF19335"/>
    </source>
</evidence>
<keyword evidence="4" id="KW-0406">Ion transport</keyword>
<dbReference type="InterPro" id="IPR058649">
    <property type="entry name" value="CzcB_C"/>
</dbReference>
<evidence type="ECO:0000259" key="10">
    <source>
        <dbReference type="Pfam" id="PF25975"/>
    </source>
</evidence>
<comment type="caution">
    <text evidence="11">The sequence shown here is derived from an EMBL/GenBank/DDBJ whole genome shotgun (WGS) entry which is preliminary data.</text>
</comment>